<evidence type="ECO:0000259" key="7">
    <source>
        <dbReference type="PROSITE" id="PS51503"/>
    </source>
</evidence>
<dbReference type="Gene3D" id="6.10.140.1320">
    <property type="match status" value="1"/>
</dbReference>
<dbReference type="InterPro" id="IPR007667">
    <property type="entry name" value="Hypoxia_induced_domain"/>
</dbReference>
<keyword evidence="9" id="KW-1185">Reference proteome</keyword>
<protein>
    <recommendedName>
        <fullName evidence="7">HIG1 domain-containing protein</fullName>
    </recommendedName>
</protein>
<evidence type="ECO:0000256" key="5">
    <source>
        <dbReference type="ARBA" id="ARBA00023136"/>
    </source>
</evidence>
<evidence type="ECO:0000256" key="3">
    <source>
        <dbReference type="ARBA" id="ARBA00022989"/>
    </source>
</evidence>
<comment type="caution">
    <text evidence="8">The sequence shown here is derived from an EMBL/GenBank/DDBJ whole genome shotgun (WGS) entry which is preliminary data.</text>
</comment>
<keyword evidence="2 6" id="KW-0812">Transmembrane</keyword>
<dbReference type="PANTHER" id="PTHR12297:SF3">
    <property type="entry name" value="HIG1 DOMAIN FAMILY MEMBER 1A"/>
    <property type="match status" value="1"/>
</dbReference>
<feature type="transmembrane region" description="Helical" evidence="6">
    <location>
        <begin position="70"/>
        <end position="91"/>
    </location>
</feature>
<dbReference type="Pfam" id="PF04588">
    <property type="entry name" value="HIG_1_N"/>
    <property type="match status" value="1"/>
</dbReference>
<dbReference type="AlphaFoldDB" id="A0AAV9IVM0"/>
<keyword evidence="5 6" id="KW-0472">Membrane</keyword>
<accession>A0AAV9IVM0</accession>
<dbReference type="GO" id="GO:0031966">
    <property type="term" value="C:mitochondrial membrane"/>
    <property type="evidence" value="ECO:0007669"/>
    <property type="project" value="UniProtKB-SubCell"/>
</dbReference>
<comment type="subcellular location">
    <subcellularLocation>
        <location evidence="1">Mitochondrion membrane</location>
    </subcellularLocation>
</comment>
<evidence type="ECO:0000313" key="8">
    <source>
        <dbReference type="EMBL" id="KAK4536382.1"/>
    </source>
</evidence>
<keyword evidence="4" id="KW-0496">Mitochondrion</keyword>
<keyword evidence="3 6" id="KW-1133">Transmembrane helix</keyword>
<gene>
    <name evidence="8" type="ORF">CDCA_CDCA08G2407</name>
</gene>
<proteinExistence type="predicted"/>
<feature type="transmembrane region" description="Helical" evidence="6">
    <location>
        <begin position="35"/>
        <end position="54"/>
    </location>
</feature>
<dbReference type="PROSITE" id="PS51503">
    <property type="entry name" value="HIG1"/>
    <property type="match status" value="1"/>
</dbReference>
<name>A0AAV9IVM0_CYACA</name>
<evidence type="ECO:0000256" key="1">
    <source>
        <dbReference type="ARBA" id="ARBA00004325"/>
    </source>
</evidence>
<dbReference type="PANTHER" id="PTHR12297">
    <property type="entry name" value="HYPOXIA-INDUCBILE GENE 1 HIG1 -RELATED"/>
    <property type="match status" value="1"/>
</dbReference>
<reference evidence="8 9" key="1">
    <citation type="submission" date="2022-07" db="EMBL/GenBank/DDBJ databases">
        <title>Genome-wide signatures of adaptation to extreme environments.</title>
        <authorList>
            <person name="Cho C.H."/>
            <person name="Yoon H.S."/>
        </authorList>
    </citation>
    <scope>NUCLEOTIDE SEQUENCE [LARGE SCALE GENOMIC DNA]</scope>
    <source>
        <strain evidence="8 9">DBV 063 E5</strain>
    </source>
</reference>
<feature type="domain" description="HIG1" evidence="7">
    <location>
        <begin position="5"/>
        <end position="95"/>
    </location>
</feature>
<evidence type="ECO:0000256" key="2">
    <source>
        <dbReference type="ARBA" id="ARBA00022692"/>
    </source>
</evidence>
<evidence type="ECO:0000313" key="9">
    <source>
        <dbReference type="Proteomes" id="UP001301350"/>
    </source>
</evidence>
<organism evidence="8 9">
    <name type="scientific">Cyanidium caldarium</name>
    <name type="common">Red alga</name>
    <dbReference type="NCBI Taxonomy" id="2771"/>
    <lineage>
        <taxon>Eukaryota</taxon>
        <taxon>Rhodophyta</taxon>
        <taxon>Bangiophyceae</taxon>
        <taxon>Cyanidiales</taxon>
        <taxon>Cyanidiaceae</taxon>
        <taxon>Cyanidium</taxon>
    </lineage>
</organism>
<dbReference type="EMBL" id="JANCYW010000008">
    <property type="protein sequence ID" value="KAK4536382.1"/>
    <property type="molecule type" value="Genomic_DNA"/>
</dbReference>
<dbReference type="InterPro" id="IPR050355">
    <property type="entry name" value="RCF1"/>
</dbReference>
<sequence length="95" mass="10284">MSTPNRPPERPEDPLEILQIPENAPSIDKFKKNPLVPVGALLTAAVLAGGLVAFHRGNRVWSQRMMRARIVAQAGTVCALLASAGGMRVVFPRKE</sequence>
<evidence type="ECO:0000256" key="6">
    <source>
        <dbReference type="SAM" id="Phobius"/>
    </source>
</evidence>
<evidence type="ECO:0000256" key="4">
    <source>
        <dbReference type="ARBA" id="ARBA00023128"/>
    </source>
</evidence>
<dbReference type="Proteomes" id="UP001301350">
    <property type="component" value="Unassembled WGS sequence"/>
</dbReference>